<dbReference type="EMBL" id="PVUE01000006">
    <property type="protein sequence ID" value="PRZ42196.1"/>
    <property type="molecule type" value="Genomic_DNA"/>
</dbReference>
<dbReference type="CDD" id="cd00090">
    <property type="entry name" value="HTH_ARSR"/>
    <property type="match status" value="1"/>
</dbReference>
<dbReference type="AlphaFoldDB" id="A0A2T1A0R7"/>
<feature type="domain" description="HTH iclR-type" evidence="1">
    <location>
        <begin position="22"/>
        <end position="66"/>
    </location>
</feature>
<dbReference type="InterPro" id="IPR011991">
    <property type="entry name" value="ArsR-like_HTH"/>
</dbReference>
<reference evidence="2 3" key="1">
    <citation type="submission" date="2018-03" db="EMBL/GenBank/DDBJ databases">
        <title>Genomic Encyclopedia of Archaeal and Bacterial Type Strains, Phase II (KMG-II): from individual species to whole genera.</title>
        <authorList>
            <person name="Goeker M."/>
        </authorList>
    </citation>
    <scope>NUCLEOTIDE SEQUENCE [LARGE SCALE GENOMIC DNA]</scope>
    <source>
        <strain evidence="2 3">DSM 100065</strain>
    </source>
</reference>
<name>A0A2T1A0R7_9ACTN</name>
<comment type="caution">
    <text evidence="2">The sequence shown here is derived from an EMBL/GenBank/DDBJ whole genome shotgun (WGS) entry which is preliminary data.</text>
</comment>
<dbReference type="Proteomes" id="UP000237752">
    <property type="component" value="Unassembled WGS sequence"/>
</dbReference>
<gene>
    <name evidence="2" type="ORF">CLV47_10667</name>
</gene>
<dbReference type="InterPro" id="IPR036390">
    <property type="entry name" value="WH_DNA-bd_sf"/>
</dbReference>
<dbReference type="Gene3D" id="1.10.10.10">
    <property type="entry name" value="Winged helix-like DNA-binding domain superfamily/Winged helix DNA-binding domain"/>
    <property type="match status" value="1"/>
</dbReference>
<evidence type="ECO:0000313" key="2">
    <source>
        <dbReference type="EMBL" id="PRZ42196.1"/>
    </source>
</evidence>
<sequence>MGPDRVAPERPFLATLSAPRAALMKLLDARDRPATIAELSADLGQHPNTVREHADALVELGYVERTRAAAVGRGRPAWLYASSDAGTGEGSEYAGLASALAAQIARNSRRPTDDAIRAGRDWGKELARARPIEGRPTLPRIRRATLEMLNSLRFAPESAPRGRSVRLTTCPLLDAANKYPDIVCGVHLGIIRGAIEEYGADGEETQLVAFSEPGACRLTLHAKSPQ</sequence>
<accession>A0A2T1A0R7</accession>
<organism evidence="2 3">
    <name type="scientific">Antricoccus suffuscus</name>
    <dbReference type="NCBI Taxonomy" id="1629062"/>
    <lineage>
        <taxon>Bacteria</taxon>
        <taxon>Bacillati</taxon>
        <taxon>Actinomycetota</taxon>
        <taxon>Actinomycetes</taxon>
        <taxon>Geodermatophilales</taxon>
        <taxon>Antricoccaceae</taxon>
        <taxon>Antricoccus</taxon>
    </lineage>
</organism>
<protein>
    <submittedName>
        <fullName evidence="2">Transcriptional regulator</fullName>
    </submittedName>
</protein>
<dbReference type="InterPro" id="IPR005471">
    <property type="entry name" value="Tscrpt_reg_IclR_N"/>
</dbReference>
<dbReference type="OrthoDB" id="3399802at2"/>
<keyword evidence="3" id="KW-1185">Reference proteome</keyword>
<dbReference type="InterPro" id="IPR036388">
    <property type="entry name" value="WH-like_DNA-bd_sf"/>
</dbReference>
<evidence type="ECO:0000259" key="1">
    <source>
        <dbReference type="Pfam" id="PF09339"/>
    </source>
</evidence>
<dbReference type="GO" id="GO:0006355">
    <property type="term" value="P:regulation of DNA-templated transcription"/>
    <property type="evidence" value="ECO:0007669"/>
    <property type="project" value="InterPro"/>
</dbReference>
<dbReference type="GO" id="GO:0003677">
    <property type="term" value="F:DNA binding"/>
    <property type="evidence" value="ECO:0007669"/>
    <property type="project" value="InterPro"/>
</dbReference>
<dbReference type="Pfam" id="PF09339">
    <property type="entry name" value="HTH_IclR"/>
    <property type="match status" value="1"/>
</dbReference>
<dbReference type="SUPFAM" id="SSF46785">
    <property type="entry name" value="Winged helix' DNA-binding domain"/>
    <property type="match status" value="1"/>
</dbReference>
<proteinExistence type="predicted"/>
<evidence type="ECO:0000313" key="3">
    <source>
        <dbReference type="Proteomes" id="UP000237752"/>
    </source>
</evidence>